<dbReference type="Pfam" id="PF00593">
    <property type="entry name" value="TonB_dep_Rec_b-barrel"/>
    <property type="match status" value="1"/>
</dbReference>
<dbReference type="Proteomes" id="UP001501508">
    <property type="component" value="Unassembled WGS sequence"/>
</dbReference>
<proteinExistence type="inferred from homology"/>
<dbReference type="PROSITE" id="PS52016">
    <property type="entry name" value="TONB_DEPENDENT_REC_3"/>
    <property type="match status" value="1"/>
</dbReference>
<evidence type="ECO:0000256" key="4">
    <source>
        <dbReference type="ARBA" id="ARBA00022692"/>
    </source>
</evidence>
<dbReference type="NCBIfam" id="TIGR04057">
    <property type="entry name" value="SusC_RagA_signa"/>
    <property type="match status" value="1"/>
</dbReference>
<dbReference type="NCBIfam" id="TIGR04056">
    <property type="entry name" value="OMP_RagA_SusC"/>
    <property type="match status" value="1"/>
</dbReference>
<evidence type="ECO:0000259" key="11">
    <source>
        <dbReference type="Pfam" id="PF07715"/>
    </source>
</evidence>
<evidence type="ECO:0000259" key="10">
    <source>
        <dbReference type="Pfam" id="PF00593"/>
    </source>
</evidence>
<dbReference type="InterPro" id="IPR008969">
    <property type="entry name" value="CarboxyPept-like_regulatory"/>
</dbReference>
<keyword evidence="3 8" id="KW-1134">Transmembrane beta strand</keyword>
<dbReference type="Pfam" id="PF07715">
    <property type="entry name" value="Plug"/>
    <property type="match status" value="1"/>
</dbReference>
<organism evidence="12 13">
    <name type="scientific">Ravibacter arvi</name>
    <dbReference type="NCBI Taxonomy" id="2051041"/>
    <lineage>
        <taxon>Bacteria</taxon>
        <taxon>Pseudomonadati</taxon>
        <taxon>Bacteroidota</taxon>
        <taxon>Cytophagia</taxon>
        <taxon>Cytophagales</taxon>
        <taxon>Spirosomataceae</taxon>
        <taxon>Ravibacter</taxon>
    </lineage>
</organism>
<comment type="caution">
    <text evidence="12">The sequence shown here is derived from an EMBL/GenBank/DDBJ whole genome shotgun (WGS) entry which is preliminary data.</text>
</comment>
<keyword evidence="7 8" id="KW-0998">Cell outer membrane</keyword>
<name>A0ABP8LL23_9BACT</name>
<dbReference type="InterPro" id="IPR000531">
    <property type="entry name" value="Beta-barrel_TonB"/>
</dbReference>
<dbReference type="Pfam" id="PF13715">
    <property type="entry name" value="CarbopepD_reg_2"/>
    <property type="match status" value="1"/>
</dbReference>
<evidence type="ECO:0000256" key="7">
    <source>
        <dbReference type="ARBA" id="ARBA00023237"/>
    </source>
</evidence>
<feature type="domain" description="TonB-dependent receptor plug" evidence="11">
    <location>
        <begin position="109"/>
        <end position="233"/>
    </location>
</feature>
<keyword evidence="6 8" id="KW-0472">Membrane</keyword>
<dbReference type="Gene3D" id="2.60.40.1120">
    <property type="entry name" value="Carboxypeptidase-like, regulatory domain"/>
    <property type="match status" value="1"/>
</dbReference>
<dbReference type="InterPro" id="IPR039426">
    <property type="entry name" value="TonB-dep_rcpt-like"/>
</dbReference>
<evidence type="ECO:0000313" key="12">
    <source>
        <dbReference type="EMBL" id="GAA4430924.1"/>
    </source>
</evidence>
<dbReference type="PANTHER" id="PTHR30069">
    <property type="entry name" value="TONB-DEPENDENT OUTER MEMBRANE RECEPTOR"/>
    <property type="match status" value="1"/>
</dbReference>
<evidence type="ECO:0000256" key="8">
    <source>
        <dbReference type="PROSITE-ProRule" id="PRU01360"/>
    </source>
</evidence>
<feature type="domain" description="TonB-dependent receptor-like beta-barrel" evidence="10">
    <location>
        <begin position="459"/>
        <end position="799"/>
    </location>
</feature>
<evidence type="ECO:0000256" key="3">
    <source>
        <dbReference type="ARBA" id="ARBA00022452"/>
    </source>
</evidence>
<evidence type="ECO:0000256" key="9">
    <source>
        <dbReference type="RuleBase" id="RU003357"/>
    </source>
</evidence>
<comment type="subcellular location">
    <subcellularLocation>
        <location evidence="1 8">Cell outer membrane</location>
        <topology evidence="1 8">Multi-pass membrane protein</topology>
    </subcellularLocation>
</comment>
<dbReference type="SUPFAM" id="SSF56935">
    <property type="entry name" value="Porins"/>
    <property type="match status" value="1"/>
</dbReference>
<evidence type="ECO:0000256" key="1">
    <source>
        <dbReference type="ARBA" id="ARBA00004571"/>
    </source>
</evidence>
<dbReference type="PANTHER" id="PTHR30069:SF28">
    <property type="entry name" value="TONB-DEPENDENT RECEPTOR YNCD-RELATED"/>
    <property type="match status" value="1"/>
</dbReference>
<dbReference type="InterPro" id="IPR037066">
    <property type="entry name" value="Plug_dom_sf"/>
</dbReference>
<keyword evidence="5 9" id="KW-0798">TonB box</keyword>
<accession>A0ABP8LL23</accession>
<dbReference type="SUPFAM" id="SSF49464">
    <property type="entry name" value="Carboxypeptidase regulatory domain-like"/>
    <property type="match status" value="1"/>
</dbReference>
<evidence type="ECO:0000256" key="6">
    <source>
        <dbReference type="ARBA" id="ARBA00023136"/>
    </source>
</evidence>
<gene>
    <name evidence="12" type="ORF">GCM10023091_00850</name>
</gene>
<keyword evidence="4 8" id="KW-0812">Transmembrane</keyword>
<keyword evidence="2 8" id="KW-0813">Transport</keyword>
<sequence length="1122" mass="122986">MAGNALNTGLPGSAKTITGKVTSAVDGTLLPGVNVLVKGTSRGTTTNTDGAYSITVDSGREVLVFSYIGFQTQELMVGNASMIDVKLEESVENLQEAVVTALGIKREERSLGYSVGKVNGPDLTRVVNENVLTGMAGKVAGVTISSTGGTGSSVSMVIRGANSLNNDNQPLFVVDGVPLANTLNNVSQVNGNDNRVDYGNAISSLNPNDIENITILKGPSAAALYGSRAGNGVVLITTKTGANVNKLTVNVSSSVVFDKPYAFLKQHNRFGAGLLSYQPASVSNNPATNPENRLVFDYMGTAFGAELDKGYEEVQWNSPFDANGKQIKTPLVSHPDNAKNFFQTGITFQNAVSVANNNGISSYRLSLSNMRHTGIIPNSDLNNTTVNLNTILNLSKKFRISTNIDLSRNGARNRPAGERGANPMQWAYEVNSSTDIRDLRDYWMPGKEGLQQRTQDWDQKNKTYNNPYFLAYEINNGFTRDRVFGNIKADWQILPDLSLMLRYALDNLADKRETKLGTSYTGDPYGGYGLMNINSFENNADFLLHYKKNLKDFSLNVSGGGNHRYYQGFNANQSSINGLISPGVYTLNNIATGNLVANSSSSRKAVNSLYGIVNVGYRNSIFMEVTGRNDWSSTLPGAQGYFYPAASLSMLLNEMLPLSKNISLLKLRGGIAEVGNDTSPYQLIASLNNAGTFNGIPQQSTSPILLNPQLKPEIARSYEIGLDYQMFGNRLRFNGTYYRVDNKNQIFNTKMPPSSGYTEKNINAGLLRSKGIELTLGLTPVKSESWTWDINMNLTRNRTTLVELSDNLPYFVMWNEARGGSWTYVGEQMGDIYDAKLVTVEDPNSPYYGYPVLDRTGKWQAIGAENTRNKVGNYNPKFIFGAQTSIRYKGFNLALSFDWRNGGDFVSQTYRYSEEHGRSQLFLDKMINPGSLSGRELRDHLVANQDEMIRSSGNNFPIVGGHGPYDNGYAFAYGPYRLPYGGVFIPGVREVGKNPDGTPEYVENLGEDIGSKTLTLPVALATTWSFARASLFDASYLKLREVALSYDVPGRYTQKIGISNINIGVFSRNIILWTAAKINIDPERAFQPSTSARGGTQFMQGVERYNVTPWVAPIGFKVNLTL</sequence>
<evidence type="ECO:0000256" key="5">
    <source>
        <dbReference type="ARBA" id="ARBA00023077"/>
    </source>
</evidence>
<evidence type="ECO:0000256" key="2">
    <source>
        <dbReference type="ARBA" id="ARBA00022448"/>
    </source>
</evidence>
<comment type="similarity">
    <text evidence="8 9">Belongs to the TonB-dependent receptor family.</text>
</comment>
<dbReference type="Gene3D" id="2.170.130.10">
    <property type="entry name" value="TonB-dependent receptor, plug domain"/>
    <property type="match status" value="1"/>
</dbReference>
<dbReference type="Gene3D" id="2.40.170.20">
    <property type="entry name" value="TonB-dependent receptor, beta-barrel domain"/>
    <property type="match status" value="1"/>
</dbReference>
<evidence type="ECO:0000313" key="13">
    <source>
        <dbReference type="Proteomes" id="UP001501508"/>
    </source>
</evidence>
<protein>
    <submittedName>
        <fullName evidence="12">SusC/RagA family TonB-linked outer membrane protein</fullName>
    </submittedName>
</protein>
<dbReference type="InterPro" id="IPR012910">
    <property type="entry name" value="Plug_dom"/>
</dbReference>
<reference evidence="13" key="1">
    <citation type="journal article" date="2019" name="Int. J. Syst. Evol. Microbiol.">
        <title>The Global Catalogue of Microorganisms (GCM) 10K type strain sequencing project: providing services to taxonomists for standard genome sequencing and annotation.</title>
        <authorList>
            <consortium name="The Broad Institute Genomics Platform"/>
            <consortium name="The Broad Institute Genome Sequencing Center for Infectious Disease"/>
            <person name="Wu L."/>
            <person name="Ma J."/>
        </authorList>
    </citation>
    <scope>NUCLEOTIDE SEQUENCE [LARGE SCALE GENOMIC DNA]</scope>
    <source>
        <strain evidence="13">JCM 31920</strain>
    </source>
</reference>
<dbReference type="InterPro" id="IPR023997">
    <property type="entry name" value="TonB-dep_OMP_SusC/RagA_CS"/>
</dbReference>
<dbReference type="EMBL" id="BAABEY010000001">
    <property type="protein sequence ID" value="GAA4430924.1"/>
    <property type="molecule type" value="Genomic_DNA"/>
</dbReference>
<keyword evidence="13" id="KW-1185">Reference proteome</keyword>
<dbReference type="InterPro" id="IPR036942">
    <property type="entry name" value="Beta-barrel_TonB_sf"/>
</dbReference>
<dbReference type="InterPro" id="IPR023996">
    <property type="entry name" value="TonB-dep_OMP_SusC/RagA"/>
</dbReference>